<keyword evidence="2" id="KW-0805">Transcription regulation</keyword>
<dbReference type="SUPFAM" id="SSF53822">
    <property type="entry name" value="Periplasmic binding protein-like I"/>
    <property type="match status" value="1"/>
</dbReference>
<dbReference type="PANTHER" id="PTHR30146">
    <property type="entry name" value="LACI-RELATED TRANSCRIPTIONAL REPRESSOR"/>
    <property type="match status" value="1"/>
</dbReference>
<dbReference type="EMBL" id="SNVW01000014">
    <property type="protein sequence ID" value="TDN41923.1"/>
    <property type="molecule type" value="Genomic_DNA"/>
</dbReference>
<dbReference type="PROSITE" id="PS50932">
    <property type="entry name" value="HTH_LACI_2"/>
    <property type="match status" value="1"/>
</dbReference>
<dbReference type="OrthoDB" id="9798934at2"/>
<dbReference type="RefSeq" id="WP_133520965.1">
    <property type="nucleotide sequence ID" value="NZ_SNVW01000014.1"/>
</dbReference>
<evidence type="ECO:0000256" key="4">
    <source>
        <dbReference type="ARBA" id="ARBA00023163"/>
    </source>
</evidence>
<dbReference type="GO" id="GO:0000976">
    <property type="term" value="F:transcription cis-regulatory region binding"/>
    <property type="evidence" value="ECO:0007669"/>
    <property type="project" value="TreeGrafter"/>
</dbReference>
<keyword evidence="3" id="KW-0238">DNA-binding</keyword>
<keyword evidence="1" id="KW-0678">Repressor</keyword>
<evidence type="ECO:0000256" key="1">
    <source>
        <dbReference type="ARBA" id="ARBA00022491"/>
    </source>
</evidence>
<gene>
    <name evidence="6" type="ORF">EDF64_1142</name>
</gene>
<dbReference type="Pfam" id="PF00356">
    <property type="entry name" value="LacI"/>
    <property type="match status" value="1"/>
</dbReference>
<dbReference type="GO" id="GO:0003700">
    <property type="term" value="F:DNA-binding transcription factor activity"/>
    <property type="evidence" value="ECO:0007669"/>
    <property type="project" value="TreeGrafter"/>
</dbReference>
<keyword evidence="4" id="KW-0804">Transcription</keyword>
<dbReference type="InterPro" id="IPR046335">
    <property type="entry name" value="LacI/GalR-like_sensor"/>
</dbReference>
<evidence type="ECO:0000313" key="7">
    <source>
        <dbReference type="Proteomes" id="UP000295764"/>
    </source>
</evidence>
<evidence type="ECO:0000256" key="2">
    <source>
        <dbReference type="ARBA" id="ARBA00023015"/>
    </source>
</evidence>
<name>A0A4R6DC73_9MICO</name>
<dbReference type="Proteomes" id="UP000295764">
    <property type="component" value="Unassembled WGS sequence"/>
</dbReference>
<dbReference type="Gene3D" id="1.10.260.40">
    <property type="entry name" value="lambda repressor-like DNA-binding domains"/>
    <property type="match status" value="1"/>
</dbReference>
<proteinExistence type="predicted"/>
<dbReference type="AlphaFoldDB" id="A0A4R6DC73"/>
<evidence type="ECO:0000259" key="5">
    <source>
        <dbReference type="PROSITE" id="PS50932"/>
    </source>
</evidence>
<sequence length="350" mass="37216">MASRKRTEQPQRVTMKDVARHAGVSQPTVSFVLNDRRDVSIAAETRTRVLEAARELNFQPNRAAQSLRSNRSYTVGVIADRLVSQPYAGHIVLGVQQAVQEAGYVCFVVETAQTTDGGKAAVENLVQQGVAGLVYAAPGPEYVTPIDGLDTVPTVFVNCFPPGDTPAVTVLADEYQGGYDVAAAVFAAGHTTVAFLGGPEDDYACQERKRGLERAAADAGIPSTQISITFGTFQVGSGYDLAVEALDDVATRPTAIICGNDRMAVGALMAAQSMGMRCPEDISIVGFDDQPDLADQMHPPLTTVALPHQQMGFEAGTLLLAEAEEPGRHLVPCEYVSRSSLAAPRPKDPQ</sequence>
<dbReference type="InterPro" id="IPR000843">
    <property type="entry name" value="HTH_LacI"/>
</dbReference>
<dbReference type="SMART" id="SM00354">
    <property type="entry name" value="HTH_LACI"/>
    <property type="match status" value="1"/>
</dbReference>
<protein>
    <submittedName>
        <fullName evidence="6">LacI family transcriptional regulator</fullName>
    </submittedName>
</protein>
<dbReference type="Gene3D" id="3.40.50.2300">
    <property type="match status" value="2"/>
</dbReference>
<evidence type="ECO:0000256" key="3">
    <source>
        <dbReference type="ARBA" id="ARBA00023125"/>
    </source>
</evidence>
<reference evidence="6 7" key="1">
    <citation type="submission" date="2019-03" db="EMBL/GenBank/DDBJ databases">
        <title>Genomic analyses of the natural microbiome of Caenorhabditis elegans.</title>
        <authorList>
            <person name="Samuel B."/>
        </authorList>
    </citation>
    <scope>NUCLEOTIDE SEQUENCE [LARGE SCALE GENOMIC DNA]</scope>
    <source>
        <strain evidence="6 7">JUb65</strain>
    </source>
</reference>
<dbReference type="InterPro" id="IPR010982">
    <property type="entry name" value="Lambda_DNA-bd_dom_sf"/>
</dbReference>
<comment type="caution">
    <text evidence="6">The sequence shown here is derived from an EMBL/GenBank/DDBJ whole genome shotgun (WGS) entry which is preliminary data.</text>
</comment>
<dbReference type="Pfam" id="PF13377">
    <property type="entry name" value="Peripla_BP_3"/>
    <property type="match status" value="1"/>
</dbReference>
<organism evidence="6 7">
    <name type="scientific">Curtobacterium flaccumfaciens</name>
    <dbReference type="NCBI Taxonomy" id="2035"/>
    <lineage>
        <taxon>Bacteria</taxon>
        <taxon>Bacillati</taxon>
        <taxon>Actinomycetota</taxon>
        <taxon>Actinomycetes</taxon>
        <taxon>Micrococcales</taxon>
        <taxon>Microbacteriaceae</taxon>
        <taxon>Curtobacterium</taxon>
    </lineage>
</organism>
<dbReference type="InterPro" id="IPR028082">
    <property type="entry name" value="Peripla_BP_I"/>
</dbReference>
<dbReference type="PANTHER" id="PTHR30146:SF148">
    <property type="entry name" value="HTH-TYPE TRANSCRIPTIONAL REPRESSOR PURR-RELATED"/>
    <property type="match status" value="1"/>
</dbReference>
<dbReference type="SUPFAM" id="SSF47413">
    <property type="entry name" value="lambda repressor-like DNA-binding domains"/>
    <property type="match status" value="1"/>
</dbReference>
<dbReference type="PROSITE" id="PS00356">
    <property type="entry name" value="HTH_LACI_1"/>
    <property type="match status" value="1"/>
</dbReference>
<accession>A0A4R6DC73</accession>
<dbReference type="CDD" id="cd01392">
    <property type="entry name" value="HTH_LacI"/>
    <property type="match status" value="1"/>
</dbReference>
<feature type="domain" description="HTH lacI-type" evidence="5">
    <location>
        <begin position="13"/>
        <end position="69"/>
    </location>
</feature>
<evidence type="ECO:0000313" key="6">
    <source>
        <dbReference type="EMBL" id="TDN41923.1"/>
    </source>
</evidence>
<dbReference type="CDD" id="cd06288">
    <property type="entry name" value="PBP1_sucrose_transcription_regulator"/>
    <property type="match status" value="1"/>
</dbReference>